<feature type="region of interest" description="Disordered" evidence="1">
    <location>
        <begin position="139"/>
        <end position="175"/>
    </location>
</feature>
<gene>
    <name evidence="3" type="ORF">A8926_3631</name>
</gene>
<feature type="chain" id="PRO_5014846476" evidence="2">
    <location>
        <begin position="25"/>
        <end position="175"/>
    </location>
</feature>
<keyword evidence="2" id="KW-0732">Signal</keyword>
<name>A0A2N3XYU4_SACSN</name>
<reference evidence="3" key="1">
    <citation type="submission" date="2017-12" db="EMBL/GenBank/DDBJ databases">
        <title>Sequencing the genomes of 1000 Actinobacteria strains.</title>
        <authorList>
            <person name="Klenk H.-P."/>
        </authorList>
    </citation>
    <scope>NUCLEOTIDE SEQUENCE [LARGE SCALE GENOMIC DNA]</scope>
    <source>
        <strain evidence="3">DSM 44228</strain>
    </source>
</reference>
<organism evidence="3 4">
    <name type="scientific">Saccharopolyspora spinosa</name>
    <dbReference type="NCBI Taxonomy" id="60894"/>
    <lineage>
        <taxon>Bacteria</taxon>
        <taxon>Bacillati</taxon>
        <taxon>Actinomycetota</taxon>
        <taxon>Actinomycetes</taxon>
        <taxon>Pseudonocardiales</taxon>
        <taxon>Pseudonocardiaceae</taxon>
        <taxon>Saccharopolyspora</taxon>
    </lineage>
</organism>
<dbReference type="EMBL" id="PJNB01000001">
    <property type="protein sequence ID" value="PKW15855.1"/>
    <property type="molecule type" value="Genomic_DNA"/>
</dbReference>
<dbReference type="STRING" id="994479.GCA_000194155_03589"/>
<feature type="compositionally biased region" description="Basic residues" evidence="1">
    <location>
        <begin position="143"/>
        <end position="175"/>
    </location>
</feature>
<dbReference type="Proteomes" id="UP000233786">
    <property type="component" value="Unassembled WGS sequence"/>
</dbReference>
<evidence type="ECO:0000256" key="1">
    <source>
        <dbReference type="SAM" id="MobiDB-lite"/>
    </source>
</evidence>
<dbReference type="RefSeq" id="WP_187764564.1">
    <property type="nucleotide sequence ID" value="NZ_CP061007.1"/>
</dbReference>
<keyword evidence="4" id="KW-1185">Reference proteome</keyword>
<comment type="caution">
    <text evidence="3">The sequence shown here is derived from an EMBL/GenBank/DDBJ whole genome shotgun (WGS) entry which is preliminary data.</text>
</comment>
<feature type="signal peptide" evidence="2">
    <location>
        <begin position="1"/>
        <end position="24"/>
    </location>
</feature>
<dbReference type="AlphaFoldDB" id="A0A2N3XYU4"/>
<sequence length="175" mass="19832">MRRTTLRTGSVAGLCATAIPTASAAAGFVVVRPPATDRHWAPLTPEKWEFTAGQVLMTDRGVPPEGPCRPFQYAIVRKGPESGSLSLTGEIRIDEPVTRNGRDVVLIFNFQSRTRFYYAHLSQDNTIYPHHGIFVVDDADRGPHRRPVGRHHRRPTHHRRHRLARRPPRLPRRDG</sequence>
<proteinExistence type="predicted"/>
<accession>A0A2N3XYU4</accession>
<evidence type="ECO:0000313" key="3">
    <source>
        <dbReference type="EMBL" id="PKW15855.1"/>
    </source>
</evidence>
<protein>
    <submittedName>
        <fullName evidence="3">Uncharacterized protein</fullName>
    </submittedName>
</protein>
<evidence type="ECO:0000313" key="4">
    <source>
        <dbReference type="Proteomes" id="UP000233786"/>
    </source>
</evidence>
<evidence type="ECO:0000256" key="2">
    <source>
        <dbReference type="SAM" id="SignalP"/>
    </source>
</evidence>